<protein>
    <submittedName>
        <fullName evidence="2">Glyoxalase/bleomycin resistance/dioxygenase family protein</fullName>
    </submittedName>
</protein>
<dbReference type="InterPro" id="IPR029068">
    <property type="entry name" value="Glyas_Bleomycin-R_OHBP_Dase"/>
</dbReference>
<dbReference type="InterPro" id="IPR041581">
    <property type="entry name" value="Glyoxalase_6"/>
</dbReference>
<reference evidence="2 3" key="1">
    <citation type="submission" date="2021-01" db="EMBL/GenBank/DDBJ databases">
        <title>Actinoplanes sp. nov. LDG1-06 isolated from lichen.</title>
        <authorList>
            <person name="Saeng-In P."/>
            <person name="Phongsopitanun W."/>
            <person name="Kanchanasin P."/>
            <person name="Yuki M."/>
            <person name="Kudo T."/>
            <person name="Ohkuma M."/>
            <person name="Tanasupawat S."/>
        </authorList>
    </citation>
    <scope>NUCLEOTIDE SEQUENCE [LARGE SCALE GENOMIC DNA]</scope>
    <source>
        <strain evidence="2 3">LDG1-06</strain>
    </source>
</reference>
<proteinExistence type="predicted"/>
<dbReference type="Pfam" id="PF18029">
    <property type="entry name" value="Glyoxalase_6"/>
    <property type="match status" value="1"/>
</dbReference>
<organism evidence="2 3">
    <name type="scientific">Paractinoplanes ovalisporus</name>
    <dbReference type="NCBI Taxonomy" id="2810368"/>
    <lineage>
        <taxon>Bacteria</taxon>
        <taxon>Bacillati</taxon>
        <taxon>Actinomycetota</taxon>
        <taxon>Actinomycetes</taxon>
        <taxon>Micromonosporales</taxon>
        <taxon>Micromonosporaceae</taxon>
        <taxon>Paractinoplanes</taxon>
    </lineage>
</organism>
<dbReference type="Gene3D" id="3.10.180.10">
    <property type="entry name" value="2,3-Dihydroxybiphenyl 1,2-Dioxygenase, domain 1"/>
    <property type="match status" value="1"/>
</dbReference>
<evidence type="ECO:0000313" key="2">
    <source>
        <dbReference type="EMBL" id="MBM2621400.1"/>
    </source>
</evidence>
<dbReference type="RefSeq" id="WP_203381372.1">
    <property type="nucleotide sequence ID" value="NZ_JAENHP010000019.1"/>
</dbReference>
<dbReference type="EMBL" id="JAENHP010000019">
    <property type="protein sequence ID" value="MBM2621400.1"/>
    <property type="molecule type" value="Genomic_DNA"/>
</dbReference>
<accession>A0ABS2ANQ1</accession>
<name>A0ABS2ANQ1_9ACTN</name>
<comment type="caution">
    <text evidence="2">The sequence shown here is derived from an EMBL/GenBank/DDBJ whole genome shotgun (WGS) entry which is preliminary data.</text>
</comment>
<gene>
    <name evidence="2" type="ORF">JIG36_38445</name>
</gene>
<evidence type="ECO:0000313" key="3">
    <source>
        <dbReference type="Proteomes" id="UP000632138"/>
    </source>
</evidence>
<evidence type="ECO:0000259" key="1">
    <source>
        <dbReference type="Pfam" id="PF18029"/>
    </source>
</evidence>
<feature type="domain" description="Glyoxalase-like" evidence="1">
    <location>
        <begin position="10"/>
        <end position="110"/>
    </location>
</feature>
<dbReference type="Proteomes" id="UP000632138">
    <property type="component" value="Unassembled WGS sequence"/>
</dbReference>
<keyword evidence="3" id="KW-1185">Reference proteome</keyword>
<dbReference type="SUPFAM" id="SSF54593">
    <property type="entry name" value="Glyoxalase/Bleomycin resistance protein/Dihydroxybiphenyl dioxygenase"/>
    <property type="match status" value="1"/>
</dbReference>
<dbReference type="CDD" id="cd06587">
    <property type="entry name" value="VOC"/>
    <property type="match status" value="1"/>
</dbReference>
<sequence>MAHRSRLSTILIDVPAGEAAPAVSFWSRALGVETRQPPGEPQFTGLIGALPGLTLAIQAIDGDARYHVDFETDDVEAETARLIGLGAEQIDQWLECRILRIPGGQLACVIPRHSDDETFERLSTLWE</sequence>